<reference evidence="2" key="2">
    <citation type="submission" date="2020-11" db="EMBL/GenBank/DDBJ databases">
        <authorList>
            <person name="McCartney M.A."/>
            <person name="Auch B."/>
            <person name="Kono T."/>
            <person name="Mallez S."/>
            <person name="Becker A."/>
            <person name="Gohl D.M."/>
            <person name="Silverstein K.A.T."/>
            <person name="Koren S."/>
            <person name="Bechman K.B."/>
            <person name="Herman A."/>
            <person name="Abrahante J.E."/>
            <person name="Garbe J."/>
        </authorList>
    </citation>
    <scope>NUCLEOTIDE SEQUENCE</scope>
    <source>
        <strain evidence="2">Duluth1</strain>
        <tissue evidence="2">Whole animal</tissue>
    </source>
</reference>
<evidence type="ECO:0000313" key="3">
    <source>
        <dbReference type="Proteomes" id="UP000828390"/>
    </source>
</evidence>
<accession>A0A9D4FBB3</accession>
<sequence length="260" mass="29900">MTTCKKTAISLIKVAANHIPFFKNYQDVVPENVWNELTPAGLNQKNHVIPLPVLHRNEQKYDEVVDILDFYEDFLTECYNSAGVDRGTIKTHIGGDPLTRERFSGAKRLRAGGLSAKECFERLSPITFEMFHLLMNYVKLIFKQVYNVNSTGELGTMKCEATRIFRTSVNENVNENYDADKDFIVSYVDAYIVEAVMDYFGMDDPLSSPARHCPLSQTQTKAEKQSWVMMEFCEIVKNYVWAKDEKNLYSKSLELNVCER</sequence>
<dbReference type="AlphaFoldDB" id="A0A9D4FBB3"/>
<proteinExistence type="predicted"/>
<dbReference type="EMBL" id="JAIWYP010000007">
    <property type="protein sequence ID" value="KAH3794624.1"/>
    <property type="molecule type" value="Genomic_DNA"/>
</dbReference>
<dbReference type="Proteomes" id="UP000828390">
    <property type="component" value="Unassembled WGS sequence"/>
</dbReference>
<name>A0A9D4FBB3_DREPO</name>
<dbReference type="Pfam" id="PF20231">
    <property type="entry name" value="DUF6589"/>
    <property type="match status" value="1"/>
</dbReference>
<comment type="caution">
    <text evidence="2">The sequence shown here is derived from an EMBL/GenBank/DDBJ whole genome shotgun (WGS) entry which is preliminary data.</text>
</comment>
<evidence type="ECO:0000313" key="2">
    <source>
        <dbReference type="EMBL" id="KAH3794624.1"/>
    </source>
</evidence>
<evidence type="ECO:0000259" key="1">
    <source>
        <dbReference type="Pfam" id="PF20231"/>
    </source>
</evidence>
<dbReference type="InterPro" id="IPR046496">
    <property type="entry name" value="DUF6589"/>
</dbReference>
<organism evidence="2 3">
    <name type="scientific">Dreissena polymorpha</name>
    <name type="common">Zebra mussel</name>
    <name type="synonym">Mytilus polymorpha</name>
    <dbReference type="NCBI Taxonomy" id="45954"/>
    <lineage>
        <taxon>Eukaryota</taxon>
        <taxon>Metazoa</taxon>
        <taxon>Spiralia</taxon>
        <taxon>Lophotrochozoa</taxon>
        <taxon>Mollusca</taxon>
        <taxon>Bivalvia</taxon>
        <taxon>Autobranchia</taxon>
        <taxon>Heteroconchia</taxon>
        <taxon>Euheterodonta</taxon>
        <taxon>Imparidentia</taxon>
        <taxon>Neoheterodontei</taxon>
        <taxon>Myida</taxon>
        <taxon>Dreissenoidea</taxon>
        <taxon>Dreissenidae</taxon>
        <taxon>Dreissena</taxon>
    </lineage>
</organism>
<gene>
    <name evidence="2" type="ORF">DPMN_148161</name>
</gene>
<protein>
    <recommendedName>
        <fullName evidence="1">DUF6589 domain-containing protein</fullName>
    </recommendedName>
</protein>
<reference evidence="2" key="1">
    <citation type="journal article" date="2019" name="bioRxiv">
        <title>The Genome of the Zebra Mussel, Dreissena polymorpha: A Resource for Invasive Species Research.</title>
        <authorList>
            <person name="McCartney M.A."/>
            <person name="Auch B."/>
            <person name="Kono T."/>
            <person name="Mallez S."/>
            <person name="Zhang Y."/>
            <person name="Obille A."/>
            <person name="Becker A."/>
            <person name="Abrahante J.E."/>
            <person name="Garbe J."/>
            <person name="Badalamenti J.P."/>
            <person name="Herman A."/>
            <person name="Mangelson H."/>
            <person name="Liachko I."/>
            <person name="Sullivan S."/>
            <person name="Sone E.D."/>
            <person name="Koren S."/>
            <person name="Silverstein K.A.T."/>
            <person name="Beckman K.B."/>
            <person name="Gohl D.M."/>
        </authorList>
    </citation>
    <scope>NUCLEOTIDE SEQUENCE</scope>
    <source>
        <strain evidence="2">Duluth1</strain>
        <tissue evidence="2">Whole animal</tissue>
    </source>
</reference>
<keyword evidence="3" id="KW-1185">Reference proteome</keyword>
<feature type="domain" description="DUF6589" evidence="1">
    <location>
        <begin position="10"/>
        <end position="204"/>
    </location>
</feature>